<evidence type="ECO:0000256" key="13">
    <source>
        <dbReference type="ARBA" id="ARBA00023136"/>
    </source>
</evidence>
<comment type="similarity">
    <text evidence="5">Belongs to the cytochrome P450 family.</text>
</comment>
<evidence type="ECO:0000256" key="4">
    <source>
        <dbReference type="ARBA" id="ARBA00004406"/>
    </source>
</evidence>
<keyword evidence="14" id="KW-1133">Transmembrane helix</keyword>
<dbReference type="GO" id="GO:0020037">
    <property type="term" value="F:heme binding"/>
    <property type="evidence" value="ECO:0007669"/>
    <property type="project" value="InterPro"/>
</dbReference>
<dbReference type="Pfam" id="PF00067">
    <property type="entry name" value="p450"/>
    <property type="match status" value="1"/>
</dbReference>
<evidence type="ECO:0000313" key="16">
    <source>
        <dbReference type="Proteomes" id="UP000678499"/>
    </source>
</evidence>
<comment type="function">
    <text evidence="2">May be involved in the metabolism of insect hormones and in the breakdown of synthetic insecticides.</text>
</comment>
<dbReference type="GO" id="GO:0016712">
    <property type="term" value="F:oxidoreductase activity, acting on paired donors, with incorporation or reduction of molecular oxygen, reduced flavin or flavoprotein as one donor, and incorporation of one atom of oxygen"/>
    <property type="evidence" value="ECO:0007669"/>
    <property type="project" value="TreeGrafter"/>
</dbReference>
<reference evidence="15" key="1">
    <citation type="submission" date="2020-11" db="EMBL/GenBank/DDBJ databases">
        <authorList>
            <person name="Tran Van P."/>
        </authorList>
    </citation>
    <scope>NUCLEOTIDE SEQUENCE</scope>
</reference>
<dbReference type="InterPro" id="IPR050182">
    <property type="entry name" value="Cytochrome_P450_fam2"/>
</dbReference>
<dbReference type="EMBL" id="OA883800">
    <property type="protein sequence ID" value="CAD7279723.1"/>
    <property type="molecule type" value="Genomic_DNA"/>
</dbReference>
<evidence type="ECO:0000256" key="9">
    <source>
        <dbReference type="ARBA" id="ARBA00022848"/>
    </source>
</evidence>
<keyword evidence="14" id="KW-0812">Transmembrane</keyword>
<evidence type="ECO:0000256" key="3">
    <source>
        <dbReference type="ARBA" id="ARBA00004174"/>
    </source>
</evidence>
<gene>
    <name evidence="15" type="ORF">NMOB1V02_LOCUS7391</name>
</gene>
<dbReference type="OrthoDB" id="6365766at2759"/>
<dbReference type="GO" id="GO:0008395">
    <property type="term" value="F:steroid hydroxylase activity"/>
    <property type="evidence" value="ECO:0007669"/>
    <property type="project" value="TreeGrafter"/>
</dbReference>
<sequence length="393" mass="46553">MFVVTLLLYTVLLALTGLYFYVKMKRPEGYPPGPAQWPLLGNIVSQAFCRNFTECYCYWAKKYGKVFSFKFGQYDVVIVCDYKIAKDINTWETLTSRPQYLFYHFFMKYQNLGIIFSNGELWKQNRRFTLKTLRDYGFGKKKMEGTIYEEFNILLEDIFKEGIPMGDGKVVEFKDAMTLATENIMNSFTTGKRYEKDDEEFHKLTNILKTRIVDLSFIKLMSIFPTIYHRIPDFWLKERYNERDYFYSQMKKVIQEHRKTLDPAEPRDFIDCSLIEQDRLLNSNDSKEQVFTDDNIAWTLADLFLAGSDTTSNTLRWFFLYIIHHPQYQARIQQEIDTVLGRERKPTWDDHLQMPFTEACVLEILRKVSVVPFGVDRRAEEDVVIGGYKIPKV</sequence>
<dbReference type="SUPFAM" id="SSF48264">
    <property type="entry name" value="Cytochrome P450"/>
    <property type="match status" value="1"/>
</dbReference>
<dbReference type="GO" id="GO:0006082">
    <property type="term" value="P:organic acid metabolic process"/>
    <property type="evidence" value="ECO:0007669"/>
    <property type="project" value="TreeGrafter"/>
</dbReference>
<organism evidence="15">
    <name type="scientific">Notodromas monacha</name>
    <dbReference type="NCBI Taxonomy" id="399045"/>
    <lineage>
        <taxon>Eukaryota</taxon>
        <taxon>Metazoa</taxon>
        <taxon>Ecdysozoa</taxon>
        <taxon>Arthropoda</taxon>
        <taxon>Crustacea</taxon>
        <taxon>Oligostraca</taxon>
        <taxon>Ostracoda</taxon>
        <taxon>Podocopa</taxon>
        <taxon>Podocopida</taxon>
        <taxon>Cypridocopina</taxon>
        <taxon>Cypridoidea</taxon>
        <taxon>Cyprididae</taxon>
        <taxon>Notodromas</taxon>
    </lineage>
</organism>
<keyword evidence="13 14" id="KW-0472">Membrane</keyword>
<keyword evidence="11" id="KW-0408">Iron</keyword>
<dbReference type="PANTHER" id="PTHR24300:SF403">
    <property type="entry name" value="CYTOCHROME P450 306A1"/>
    <property type="match status" value="1"/>
</dbReference>
<evidence type="ECO:0000256" key="7">
    <source>
        <dbReference type="ARBA" id="ARBA00022723"/>
    </source>
</evidence>
<evidence type="ECO:0000256" key="6">
    <source>
        <dbReference type="ARBA" id="ARBA00022617"/>
    </source>
</evidence>
<proteinExistence type="inferred from homology"/>
<keyword evidence="8" id="KW-0256">Endoplasmic reticulum</keyword>
<keyword evidence="16" id="KW-1185">Reference proteome</keyword>
<evidence type="ECO:0000313" key="15">
    <source>
        <dbReference type="EMBL" id="CAD7279723.1"/>
    </source>
</evidence>
<protein>
    <recommendedName>
        <fullName evidence="17">Cytochrome P450</fullName>
    </recommendedName>
</protein>
<dbReference type="PRINTS" id="PR00463">
    <property type="entry name" value="EP450I"/>
</dbReference>
<keyword evidence="7" id="KW-0479">Metal-binding</keyword>
<evidence type="ECO:0000256" key="11">
    <source>
        <dbReference type="ARBA" id="ARBA00023004"/>
    </source>
</evidence>
<dbReference type="Proteomes" id="UP000678499">
    <property type="component" value="Unassembled WGS sequence"/>
</dbReference>
<keyword evidence="6" id="KW-0349">Heme</keyword>
<dbReference type="GO" id="GO:0005789">
    <property type="term" value="C:endoplasmic reticulum membrane"/>
    <property type="evidence" value="ECO:0007669"/>
    <property type="project" value="UniProtKB-SubCell"/>
</dbReference>
<evidence type="ECO:0000256" key="5">
    <source>
        <dbReference type="ARBA" id="ARBA00010617"/>
    </source>
</evidence>
<dbReference type="AlphaFoldDB" id="A0A7R9BQL3"/>
<comment type="cofactor">
    <cofactor evidence="1">
        <name>heme</name>
        <dbReference type="ChEBI" id="CHEBI:30413"/>
    </cofactor>
</comment>
<dbReference type="InterPro" id="IPR036396">
    <property type="entry name" value="Cyt_P450_sf"/>
</dbReference>
<evidence type="ECO:0000256" key="10">
    <source>
        <dbReference type="ARBA" id="ARBA00023002"/>
    </source>
</evidence>
<feature type="transmembrane region" description="Helical" evidence="14">
    <location>
        <begin position="6"/>
        <end position="22"/>
    </location>
</feature>
<dbReference type="GO" id="GO:0006805">
    <property type="term" value="P:xenobiotic metabolic process"/>
    <property type="evidence" value="ECO:0007669"/>
    <property type="project" value="TreeGrafter"/>
</dbReference>
<evidence type="ECO:0000256" key="1">
    <source>
        <dbReference type="ARBA" id="ARBA00001971"/>
    </source>
</evidence>
<keyword evidence="10" id="KW-0560">Oxidoreductase</keyword>
<keyword evidence="9" id="KW-0492">Microsome</keyword>
<evidence type="ECO:0008006" key="17">
    <source>
        <dbReference type="Google" id="ProtNLM"/>
    </source>
</evidence>
<evidence type="ECO:0000256" key="2">
    <source>
        <dbReference type="ARBA" id="ARBA00003690"/>
    </source>
</evidence>
<dbReference type="InterPro" id="IPR002401">
    <property type="entry name" value="Cyt_P450_E_grp-I"/>
</dbReference>
<dbReference type="Gene3D" id="1.10.630.10">
    <property type="entry name" value="Cytochrome P450"/>
    <property type="match status" value="1"/>
</dbReference>
<dbReference type="GO" id="GO:0005506">
    <property type="term" value="F:iron ion binding"/>
    <property type="evidence" value="ECO:0007669"/>
    <property type="project" value="InterPro"/>
</dbReference>
<keyword evidence="12" id="KW-0503">Monooxygenase</keyword>
<accession>A0A7R9BQL3</accession>
<evidence type="ECO:0000256" key="14">
    <source>
        <dbReference type="SAM" id="Phobius"/>
    </source>
</evidence>
<name>A0A7R9BQL3_9CRUS</name>
<dbReference type="PANTHER" id="PTHR24300">
    <property type="entry name" value="CYTOCHROME P450 508A4-RELATED"/>
    <property type="match status" value="1"/>
</dbReference>
<comment type="subcellular location">
    <subcellularLocation>
        <location evidence="4">Endoplasmic reticulum membrane</location>
        <topology evidence="4">Peripheral membrane protein</topology>
    </subcellularLocation>
    <subcellularLocation>
        <location evidence="3">Microsome membrane</location>
        <topology evidence="3">Peripheral membrane protein</topology>
    </subcellularLocation>
</comment>
<evidence type="ECO:0000256" key="12">
    <source>
        <dbReference type="ARBA" id="ARBA00023033"/>
    </source>
</evidence>
<dbReference type="EMBL" id="CAJPEX010001763">
    <property type="protein sequence ID" value="CAG0919875.1"/>
    <property type="molecule type" value="Genomic_DNA"/>
</dbReference>
<dbReference type="InterPro" id="IPR001128">
    <property type="entry name" value="Cyt_P450"/>
</dbReference>
<dbReference type="FunFam" id="1.10.630.10:FF:000238">
    <property type="entry name" value="Cytochrome P450 2A6"/>
    <property type="match status" value="1"/>
</dbReference>
<evidence type="ECO:0000256" key="8">
    <source>
        <dbReference type="ARBA" id="ARBA00022824"/>
    </source>
</evidence>